<feature type="transmembrane region" description="Helical" evidence="1">
    <location>
        <begin position="128"/>
        <end position="149"/>
    </location>
</feature>
<accession>A0A2H0KC51</accession>
<comment type="caution">
    <text evidence="2">The sequence shown here is derived from an EMBL/GenBank/DDBJ whole genome shotgun (WGS) entry which is preliminary data.</text>
</comment>
<proteinExistence type="predicted"/>
<dbReference type="Proteomes" id="UP000229342">
    <property type="component" value="Unassembled WGS sequence"/>
</dbReference>
<evidence type="ECO:0000313" key="3">
    <source>
        <dbReference type="Proteomes" id="UP000229342"/>
    </source>
</evidence>
<dbReference type="AlphaFoldDB" id="A0A2H0KC51"/>
<keyword evidence="1" id="KW-0812">Transmembrane</keyword>
<name>A0A2H0KC51_9BACT</name>
<gene>
    <name evidence="2" type="ORF">COV91_05605</name>
</gene>
<evidence type="ECO:0008006" key="4">
    <source>
        <dbReference type="Google" id="ProtNLM"/>
    </source>
</evidence>
<evidence type="ECO:0000313" key="2">
    <source>
        <dbReference type="EMBL" id="PIQ68173.1"/>
    </source>
</evidence>
<reference evidence="2 3" key="1">
    <citation type="submission" date="2017-09" db="EMBL/GenBank/DDBJ databases">
        <title>Depth-based differentiation of microbial function through sediment-hosted aquifers and enrichment of novel symbionts in the deep terrestrial subsurface.</title>
        <authorList>
            <person name="Probst A.J."/>
            <person name="Ladd B."/>
            <person name="Jarett J.K."/>
            <person name="Geller-Mcgrath D.E."/>
            <person name="Sieber C.M."/>
            <person name="Emerson J.B."/>
            <person name="Anantharaman K."/>
            <person name="Thomas B.C."/>
            <person name="Malmstrom R."/>
            <person name="Stieglmeier M."/>
            <person name="Klingl A."/>
            <person name="Woyke T."/>
            <person name="Ryan C.M."/>
            <person name="Banfield J.F."/>
        </authorList>
    </citation>
    <scope>NUCLEOTIDE SEQUENCE [LARGE SCALE GENOMIC DNA]</scope>
    <source>
        <strain evidence="2">CG11_big_fil_rev_8_21_14_0_20_46_11</strain>
    </source>
</reference>
<feature type="transmembrane region" description="Helical" evidence="1">
    <location>
        <begin position="12"/>
        <end position="32"/>
    </location>
</feature>
<keyword evidence="1" id="KW-1133">Transmembrane helix</keyword>
<sequence>MENLKIPTDNLYKFMAVGGIFLTVFSLVLLQWTRDVFNSTLSDVELGAEFLNIDLDNLNFELGILASNATKPEELKELVGVKTREDALRLVFDYQAKIVNLKRTSTDVAQKMDSVKYLSAQTTSKMKVYYFGIGLGLFTTIFGFLLWYFKLQRYQDTLWKKGKYLA</sequence>
<protein>
    <recommendedName>
        <fullName evidence="4">Chemotaxis methyl-accepting receptor HlyB-like 4HB MCP domain-containing protein</fullName>
    </recommendedName>
</protein>
<evidence type="ECO:0000256" key="1">
    <source>
        <dbReference type="SAM" id="Phobius"/>
    </source>
</evidence>
<keyword evidence="1" id="KW-0472">Membrane</keyword>
<dbReference type="EMBL" id="PCVG01000076">
    <property type="protein sequence ID" value="PIQ68173.1"/>
    <property type="molecule type" value="Genomic_DNA"/>
</dbReference>
<organism evidence="2 3">
    <name type="scientific">Candidatus Taylorbacteria bacterium CG11_big_fil_rev_8_21_14_0_20_46_11</name>
    <dbReference type="NCBI Taxonomy" id="1975025"/>
    <lineage>
        <taxon>Bacteria</taxon>
        <taxon>Candidatus Tayloriibacteriota</taxon>
    </lineage>
</organism>